<dbReference type="OrthoDB" id="8910748at2759"/>
<dbReference type="PANTHER" id="PTHR15240:SF1">
    <property type="entry name" value="CAVEOLAE-ASSOCIATED PROTEIN 2"/>
    <property type="match status" value="1"/>
</dbReference>
<evidence type="ECO:0000313" key="8">
    <source>
        <dbReference type="Proteomes" id="UP000472271"/>
    </source>
</evidence>
<feature type="compositionally biased region" description="Low complexity" evidence="6">
    <location>
        <begin position="307"/>
        <end position="325"/>
    </location>
</feature>
<evidence type="ECO:0000256" key="6">
    <source>
        <dbReference type="SAM" id="MobiDB-lite"/>
    </source>
</evidence>
<accession>A0A672YG71</accession>
<comment type="similarity">
    <text evidence="3">Belongs to the CAVIN family.</text>
</comment>
<feature type="region of interest" description="Disordered" evidence="6">
    <location>
        <begin position="393"/>
        <end position="414"/>
    </location>
</feature>
<dbReference type="GO" id="GO:0005737">
    <property type="term" value="C:cytoplasm"/>
    <property type="evidence" value="ECO:0007669"/>
    <property type="project" value="UniProtKB-SubCell"/>
</dbReference>
<feature type="compositionally biased region" description="Acidic residues" evidence="6">
    <location>
        <begin position="343"/>
        <end position="363"/>
    </location>
</feature>
<feature type="region of interest" description="Disordered" evidence="6">
    <location>
        <begin position="168"/>
        <end position="194"/>
    </location>
</feature>
<comment type="subcellular location">
    <subcellularLocation>
        <location evidence="2">Cytoplasm</location>
    </subcellularLocation>
    <subcellularLocation>
        <location evidence="1">Membrane</location>
        <location evidence="1">Caveola</location>
    </subcellularLocation>
</comment>
<proteinExistence type="inferred from homology"/>
<keyword evidence="4" id="KW-0963">Cytoplasm</keyword>
<name>A0A672YG71_9TELE</name>
<dbReference type="Pfam" id="PF15237">
    <property type="entry name" value="PTRF_SDPR"/>
    <property type="match status" value="1"/>
</dbReference>
<reference evidence="7" key="2">
    <citation type="submission" date="2025-09" db="UniProtKB">
        <authorList>
            <consortium name="Ensembl"/>
        </authorList>
    </citation>
    <scope>IDENTIFICATION</scope>
</reference>
<dbReference type="Proteomes" id="UP000472271">
    <property type="component" value="Unassembled WGS sequence"/>
</dbReference>
<evidence type="ECO:0000256" key="2">
    <source>
        <dbReference type="ARBA" id="ARBA00004496"/>
    </source>
</evidence>
<feature type="compositionally biased region" description="Basic and acidic residues" evidence="6">
    <location>
        <begin position="403"/>
        <end position="414"/>
    </location>
</feature>
<feature type="region of interest" description="Disordered" evidence="6">
    <location>
        <begin position="1"/>
        <end position="29"/>
    </location>
</feature>
<keyword evidence="8" id="KW-1185">Reference proteome</keyword>
<dbReference type="GO" id="GO:0005080">
    <property type="term" value="F:protein kinase C binding"/>
    <property type="evidence" value="ECO:0007669"/>
    <property type="project" value="TreeGrafter"/>
</dbReference>
<dbReference type="Ensembl" id="ENSSORT00005003656.1">
    <property type="protein sequence ID" value="ENSSORP00005003555.1"/>
    <property type="gene ID" value="ENSSORG00005002129.1"/>
</dbReference>
<dbReference type="PANTHER" id="PTHR15240">
    <property type="entry name" value="CAVIN"/>
    <property type="match status" value="1"/>
</dbReference>
<protein>
    <submittedName>
        <fullName evidence="7">Caveolae-associated protein 2-like</fullName>
    </submittedName>
</protein>
<sequence length="414" mass="46144">MVTTETHQSQDLLVPPQPQDQDQDQDQVDQMDQLDQALSGLDPEKMVQGPVNAITVLTLLDKLVHMLDAVQENQHKMEGHQVQMEGVVRGIQADMTKLSKSHSHTCNTVSKLLDKSRKLSVTMKEVRDKMERQGVQVKKLEANHAHLISRNNFKVLIFQEENEIPSTVFVKDPPPFPRDEIPEEADESVTGVSEEGGLQTIDLSSDEDVGLEAELEEEEAWPQDLENMEKSRAEKLKRSSLKKVDSLKKAFSRQNIEKKMTKIGTKIVSAEQREKIKQKTSSLKVSPLTFSIRKPRSSSESQPAELPVQIQEAPEAEAEVQVSPVDPGDQDVPFTQVHAQLSPEEEKEEEEEKEKEEEKEEEALGVGAEPSGVEAELSGVEAELSVLSEGVSAEYTLSSTLPQEDKQEGGAEEE</sequence>
<dbReference type="InterPro" id="IPR026752">
    <property type="entry name" value="Cavin_fam"/>
</dbReference>
<dbReference type="GO" id="GO:0005901">
    <property type="term" value="C:caveola"/>
    <property type="evidence" value="ECO:0007669"/>
    <property type="project" value="UniProtKB-SubCell"/>
</dbReference>
<keyword evidence="5" id="KW-0472">Membrane</keyword>
<evidence type="ECO:0000256" key="4">
    <source>
        <dbReference type="ARBA" id="ARBA00022490"/>
    </source>
</evidence>
<organism evidence="7 8">
    <name type="scientific">Sphaeramia orbicularis</name>
    <name type="common">orbiculate cardinalfish</name>
    <dbReference type="NCBI Taxonomy" id="375764"/>
    <lineage>
        <taxon>Eukaryota</taxon>
        <taxon>Metazoa</taxon>
        <taxon>Chordata</taxon>
        <taxon>Craniata</taxon>
        <taxon>Vertebrata</taxon>
        <taxon>Euteleostomi</taxon>
        <taxon>Actinopterygii</taxon>
        <taxon>Neopterygii</taxon>
        <taxon>Teleostei</taxon>
        <taxon>Neoteleostei</taxon>
        <taxon>Acanthomorphata</taxon>
        <taxon>Gobiaria</taxon>
        <taxon>Kurtiformes</taxon>
        <taxon>Apogonoidei</taxon>
        <taxon>Apogonidae</taxon>
        <taxon>Apogoninae</taxon>
        <taxon>Sphaeramia</taxon>
    </lineage>
</organism>
<evidence type="ECO:0000256" key="1">
    <source>
        <dbReference type="ARBA" id="ARBA00004345"/>
    </source>
</evidence>
<reference evidence="7" key="1">
    <citation type="submission" date="2025-08" db="UniProtKB">
        <authorList>
            <consortium name="Ensembl"/>
        </authorList>
    </citation>
    <scope>IDENTIFICATION</scope>
</reference>
<feature type="region of interest" description="Disordered" evidence="6">
    <location>
        <begin position="287"/>
        <end position="381"/>
    </location>
</feature>
<evidence type="ECO:0000256" key="5">
    <source>
        <dbReference type="ARBA" id="ARBA00023136"/>
    </source>
</evidence>
<evidence type="ECO:0000313" key="7">
    <source>
        <dbReference type="Ensembl" id="ENSSORP00005003555.1"/>
    </source>
</evidence>
<gene>
    <name evidence="7" type="primary">cavin2b</name>
</gene>
<evidence type="ECO:0000256" key="3">
    <source>
        <dbReference type="ARBA" id="ARBA00008836"/>
    </source>
</evidence>
<dbReference type="AlphaFoldDB" id="A0A672YG71"/>